<reference evidence="3" key="1">
    <citation type="submission" date="2025-08" db="UniProtKB">
        <authorList>
            <consortium name="RefSeq"/>
        </authorList>
    </citation>
    <scope>IDENTIFICATION</scope>
    <source>
        <tissue evidence="3">Whole blood</tissue>
    </source>
</reference>
<evidence type="ECO:0000313" key="2">
    <source>
        <dbReference type="Proteomes" id="UP000261680"/>
    </source>
</evidence>
<feature type="compositionally biased region" description="Low complexity" evidence="1">
    <location>
        <begin position="131"/>
        <end position="149"/>
    </location>
</feature>
<dbReference type="RefSeq" id="XP_040479013.1">
    <property type="nucleotide sequence ID" value="XM_040623079.1"/>
</dbReference>
<evidence type="ECO:0000256" key="1">
    <source>
        <dbReference type="SAM" id="MobiDB-lite"/>
    </source>
</evidence>
<feature type="region of interest" description="Disordered" evidence="1">
    <location>
        <begin position="1"/>
        <end position="169"/>
    </location>
</feature>
<keyword evidence="2" id="KW-1185">Reference proteome</keyword>
<feature type="compositionally biased region" description="Low complexity" evidence="1">
    <location>
        <begin position="17"/>
        <end position="33"/>
    </location>
</feature>
<protein>
    <submittedName>
        <fullName evidence="3">Translation initiation factor IF-2-like</fullName>
    </submittedName>
</protein>
<organism evidence="2 3">
    <name type="scientific">Ursus maritimus</name>
    <name type="common">Polar bear</name>
    <name type="synonym">Thalarctos maritimus</name>
    <dbReference type="NCBI Taxonomy" id="29073"/>
    <lineage>
        <taxon>Eukaryota</taxon>
        <taxon>Metazoa</taxon>
        <taxon>Chordata</taxon>
        <taxon>Craniata</taxon>
        <taxon>Vertebrata</taxon>
        <taxon>Euteleostomi</taxon>
        <taxon>Mammalia</taxon>
        <taxon>Eutheria</taxon>
        <taxon>Laurasiatheria</taxon>
        <taxon>Carnivora</taxon>
        <taxon>Caniformia</taxon>
        <taxon>Ursidae</taxon>
        <taxon>Ursus</taxon>
    </lineage>
</organism>
<accession>A0A8M1F6E5</accession>
<proteinExistence type="predicted"/>
<feature type="region of interest" description="Disordered" evidence="1">
    <location>
        <begin position="214"/>
        <end position="244"/>
    </location>
</feature>
<feature type="compositionally biased region" description="Basic residues" evidence="1">
    <location>
        <begin position="43"/>
        <end position="59"/>
    </location>
</feature>
<name>A0A8M1F6E5_URSMA</name>
<dbReference type="Proteomes" id="UP000261680">
    <property type="component" value="Unplaced"/>
</dbReference>
<dbReference type="AlphaFoldDB" id="A0A8M1F6E5"/>
<evidence type="ECO:0000313" key="3">
    <source>
        <dbReference type="RefSeq" id="XP_040479013.1"/>
    </source>
</evidence>
<dbReference type="KEGG" id="umr:103664187"/>
<sequence length="323" mass="34377">MPPPSAQDRRPPRRPRQPAARRLAPSRGRPPARGGAGALAEGRRRRRLRGLTKPTRRRSATYSTARVVMETHQLKPAAIGSVRASSEEGGGARRRRPNRGRREDGGRGPFNVSGSEHHPARPRPRAPPGPAAGLPLRPRALPGPAAGPRTRTKPQIPGPPAPAALLDLNPGAGAGAAELGNLQLIDAEFQHPRWAELFFHLALNASVLGQRKAIAGTSGPRGPSRVDSGPSCQAPPVPRKRPVTILGSPQEQNADADRGKVRTEGHLASWRHGFALLLSLCANKRIQVTLASSPGSSHGLMGARLLLHCLSPERTCLNLGPWP</sequence>
<dbReference type="GeneID" id="103664187"/>
<gene>
    <name evidence="3" type="primary">LOC103664187</name>
</gene>